<protein>
    <submittedName>
        <fullName evidence="2">Methyltransferase domain-containing protein</fullName>
    </submittedName>
</protein>
<dbReference type="PANTHER" id="PTHR43861:SF6">
    <property type="entry name" value="METHYLTRANSFERASE TYPE 11"/>
    <property type="match status" value="1"/>
</dbReference>
<evidence type="ECO:0000313" key="3">
    <source>
        <dbReference type="Proteomes" id="UP000682713"/>
    </source>
</evidence>
<evidence type="ECO:0000256" key="1">
    <source>
        <dbReference type="SAM" id="Coils"/>
    </source>
</evidence>
<dbReference type="Pfam" id="PF13489">
    <property type="entry name" value="Methyltransf_23"/>
    <property type="match status" value="1"/>
</dbReference>
<comment type="caution">
    <text evidence="2">The sequence shown here is derived from an EMBL/GenBank/DDBJ whole genome shotgun (WGS) entry which is preliminary data.</text>
</comment>
<dbReference type="RefSeq" id="WP_213111193.1">
    <property type="nucleotide sequence ID" value="NZ_JAGYPJ010000001.1"/>
</dbReference>
<organism evidence="2 3">
    <name type="scientific">Lederbergia citrisecunda</name>
    <dbReference type="NCBI Taxonomy" id="2833583"/>
    <lineage>
        <taxon>Bacteria</taxon>
        <taxon>Bacillati</taxon>
        <taxon>Bacillota</taxon>
        <taxon>Bacilli</taxon>
        <taxon>Bacillales</taxon>
        <taxon>Bacillaceae</taxon>
        <taxon>Lederbergia</taxon>
    </lineage>
</organism>
<sequence length="413" mass="48772">MLTKPLDRINEAYNGDMGSAFSEKTRERVNWIVNHTKGNVILDIGCSQGIIPIILGREGKMIDAIDIAEESIQYAKNALINEHISVQNNVAFRVSNFMTETDLKDEYETVLLTEVLEHISDPEQFLKKIHKYLSTDGQLIVTVPFGINDYFDHKRTYYFLDLYDQLSVFFHVENVHYLGKWTGVVCKKRKEYTTEKITSFNRIELEKLELGFYKIERELIERINNQNNIIRDKNVYINNLEKNQKQLKAEIEERIKENLQSKTIIESLEKDQVQNDDRNISKINFMEKLDEIQNKLKEELDYKNIQLQNKESIITTLQRELNDLRVNLVKSFDSEREAIKLAFAKEDETKKYKETNRKSKERIEIQHKKEIAELTNKYSVLQKKYVSLKKSKLGSLTTKYWELRNKLRKKARG</sequence>
<dbReference type="GO" id="GO:0008168">
    <property type="term" value="F:methyltransferase activity"/>
    <property type="evidence" value="ECO:0007669"/>
    <property type="project" value="UniProtKB-KW"/>
</dbReference>
<reference evidence="2 3" key="1">
    <citation type="submission" date="2021-05" db="EMBL/GenBank/DDBJ databases">
        <title>Novel Bacillus species.</title>
        <authorList>
            <person name="Liu G."/>
        </authorList>
    </citation>
    <scope>NUCLEOTIDE SEQUENCE [LARGE SCALE GENOMIC DNA]</scope>
    <source>
        <strain evidence="2 3">FJAT-49732</strain>
    </source>
</reference>
<dbReference type="Gene3D" id="3.40.50.150">
    <property type="entry name" value="Vaccinia Virus protein VP39"/>
    <property type="match status" value="1"/>
</dbReference>
<accession>A0A942TN47</accession>
<dbReference type="AlphaFoldDB" id="A0A942TN47"/>
<gene>
    <name evidence="2" type="ORF">KHA93_13435</name>
</gene>
<name>A0A942TN47_9BACI</name>
<feature type="coiled-coil region" evidence="1">
    <location>
        <begin position="364"/>
        <end position="391"/>
    </location>
</feature>
<keyword evidence="2" id="KW-0489">Methyltransferase</keyword>
<dbReference type="PANTHER" id="PTHR43861">
    <property type="entry name" value="TRANS-ACONITATE 2-METHYLTRANSFERASE-RELATED"/>
    <property type="match status" value="1"/>
</dbReference>
<dbReference type="CDD" id="cd02440">
    <property type="entry name" value="AdoMet_MTases"/>
    <property type="match status" value="1"/>
</dbReference>
<evidence type="ECO:0000313" key="2">
    <source>
        <dbReference type="EMBL" id="MBS4200635.1"/>
    </source>
</evidence>
<keyword evidence="1" id="KW-0175">Coiled coil</keyword>
<dbReference type="InterPro" id="IPR029063">
    <property type="entry name" value="SAM-dependent_MTases_sf"/>
</dbReference>
<dbReference type="GO" id="GO:0032259">
    <property type="term" value="P:methylation"/>
    <property type="evidence" value="ECO:0007669"/>
    <property type="project" value="UniProtKB-KW"/>
</dbReference>
<keyword evidence="2" id="KW-0808">Transferase</keyword>
<dbReference type="EMBL" id="JAGYPJ010000001">
    <property type="protein sequence ID" value="MBS4200635.1"/>
    <property type="molecule type" value="Genomic_DNA"/>
</dbReference>
<keyword evidence="3" id="KW-1185">Reference proteome</keyword>
<dbReference type="SUPFAM" id="SSF53335">
    <property type="entry name" value="S-adenosyl-L-methionine-dependent methyltransferases"/>
    <property type="match status" value="1"/>
</dbReference>
<proteinExistence type="predicted"/>
<dbReference type="Proteomes" id="UP000682713">
    <property type="component" value="Unassembled WGS sequence"/>
</dbReference>
<feature type="coiled-coil region" evidence="1">
    <location>
        <begin position="230"/>
        <end position="262"/>
    </location>
</feature>